<proteinExistence type="predicted"/>
<dbReference type="RefSeq" id="WP_058582049.1">
    <property type="nucleotide sequence ID" value="NZ_LOPU01000029.1"/>
</dbReference>
<comment type="caution">
    <text evidence="2">The sequence shown here is derived from an EMBL/GenBank/DDBJ whole genome shotgun (WGS) entry which is preliminary data.</text>
</comment>
<dbReference type="SUPFAM" id="SSF56112">
    <property type="entry name" value="Protein kinase-like (PK-like)"/>
    <property type="match status" value="1"/>
</dbReference>
<dbReference type="Pfam" id="PF01636">
    <property type="entry name" value="APH"/>
    <property type="match status" value="1"/>
</dbReference>
<dbReference type="InterPro" id="IPR041726">
    <property type="entry name" value="ACAD10_11_N"/>
</dbReference>
<dbReference type="InterPro" id="IPR051678">
    <property type="entry name" value="AGP_Transferase"/>
</dbReference>
<gene>
    <name evidence="2" type="ORF">AUR64_13880</name>
</gene>
<dbReference type="Proteomes" id="UP000054387">
    <property type="component" value="Unassembled WGS sequence"/>
</dbReference>
<name>A0A0W1R6R2_9EURY</name>
<dbReference type="CDD" id="cd05154">
    <property type="entry name" value="ACAD10_11_N-like"/>
    <property type="match status" value="1"/>
</dbReference>
<dbReference type="PANTHER" id="PTHR21310">
    <property type="entry name" value="AMINOGLYCOSIDE PHOSPHOTRANSFERASE-RELATED-RELATED"/>
    <property type="match status" value="1"/>
</dbReference>
<dbReference type="OrthoDB" id="350437at2157"/>
<dbReference type="PANTHER" id="PTHR21310:SF40">
    <property type="entry name" value="AMINOGLYCOSIDE PHOSPHOTRANSFERASE DOMAIN-CONTAINING PROTEIN-RELATED"/>
    <property type="match status" value="1"/>
</dbReference>
<feature type="domain" description="Aminoglycoside phosphotransferase" evidence="1">
    <location>
        <begin position="32"/>
        <end position="277"/>
    </location>
</feature>
<dbReference type="Gene3D" id="3.90.1200.10">
    <property type="match status" value="1"/>
</dbReference>
<dbReference type="AlphaFoldDB" id="A0A0W1R6R2"/>
<keyword evidence="3" id="KW-1185">Reference proteome</keyword>
<dbReference type="InterPro" id="IPR002575">
    <property type="entry name" value="Aminoglycoside_PTrfase"/>
</dbReference>
<evidence type="ECO:0000313" key="3">
    <source>
        <dbReference type="Proteomes" id="UP000054387"/>
    </source>
</evidence>
<dbReference type="STRING" id="1514971.AUR64_13880"/>
<dbReference type="InterPro" id="IPR011009">
    <property type="entry name" value="Kinase-like_dom_sf"/>
</dbReference>
<evidence type="ECO:0000259" key="1">
    <source>
        <dbReference type="Pfam" id="PF01636"/>
    </source>
</evidence>
<dbReference type="EMBL" id="LOPU01000029">
    <property type="protein sequence ID" value="KTG08896.1"/>
    <property type="molecule type" value="Genomic_DNA"/>
</dbReference>
<evidence type="ECO:0000313" key="2">
    <source>
        <dbReference type="EMBL" id="KTG08896.1"/>
    </source>
</evidence>
<reference evidence="2 3" key="1">
    <citation type="submission" date="2015-12" db="EMBL/GenBank/DDBJ databases">
        <title>Haloprofundus marisrubri gen. nov., sp. nov., an extremely halophilic archaeon isolated from the Discovery deep brine-seawater interface in the Red Sea.</title>
        <authorList>
            <person name="Zhang G."/>
            <person name="Stingl U."/>
            <person name="Rashid M."/>
        </authorList>
    </citation>
    <scope>NUCLEOTIDE SEQUENCE [LARGE SCALE GENOMIC DNA]</scope>
    <source>
        <strain evidence="2 3">SB9</strain>
    </source>
</reference>
<protein>
    <recommendedName>
        <fullName evidence="1">Aminoglycoside phosphotransferase domain-containing protein</fullName>
    </recommendedName>
</protein>
<organism evidence="2 3">
    <name type="scientific">Haloprofundus marisrubri</name>
    <dbReference type="NCBI Taxonomy" id="1514971"/>
    <lineage>
        <taxon>Archaea</taxon>
        <taxon>Methanobacteriati</taxon>
        <taxon>Methanobacteriota</taxon>
        <taxon>Stenosarchaea group</taxon>
        <taxon>Halobacteria</taxon>
        <taxon>Halobacteriales</taxon>
        <taxon>Haloferacaceae</taxon>
        <taxon>Haloprofundus</taxon>
    </lineage>
</organism>
<dbReference type="Gene3D" id="3.30.200.20">
    <property type="entry name" value="Phosphorylase Kinase, domain 1"/>
    <property type="match status" value="1"/>
</dbReference>
<sequence length="367" mass="41297">MSDDGGDGETGRLQSYLESSLGCHVVETAVLEDGLNRVIRIGTSDTPRAYVVRQPNKSRNDEGFVDIATEHAVMERLEPTAVPAPRAVHFCADESILGSRFSVIEYVDGESLHWGESLPRGYRDESSRERLGTVLVETLAELHTVDTERFADVCERVYPRTQVERNVAQLEATTNRTGHDPETLRRVADWLQDNAPEPSVTSATALTHGDYKPDNVFFTWADGPSVSAVVDWETVKLRDPRTELGYFLFYWREANDPSLALDELAARHPESVMAELRERERNGFWPFTKRQGSPTRRELVERWERSTGLTYGNDRFYRTFGAFMLATVWEGLYADALERGEDAAGWEAHIEYVAELAAAIADGETSS</sequence>
<accession>A0A0W1R6R2</accession>